<dbReference type="EMBL" id="CYGZ01000004">
    <property type="protein sequence ID" value="CUA79604.1"/>
    <property type="molecule type" value="Genomic_DNA"/>
</dbReference>
<dbReference type="PANTHER" id="PTHR41309">
    <property type="entry name" value="MEMBRANE PROTEIN-RELATED"/>
    <property type="match status" value="1"/>
</dbReference>
<dbReference type="Proteomes" id="UP000182738">
    <property type="component" value="Unassembled WGS sequence"/>
</dbReference>
<keyword evidence="1" id="KW-1133">Transmembrane helix</keyword>
<feature type="transmembrane region" description="Helical" evidence="1">
    <location>
        <begin position="39"/>
        <end position="57"/>
    </location>
</feature>
<dbReference type="Pfam" id="PF13346">
    <property type="entry name" value="ABC2_membrane_5"/>
    <property type="match status" value="1"/>
</dbReference>
<evidence type="ECO:0000256" key="1">
    <source>
        <dbReference type="SAM" id="Phobius"/>
    </source>
</evidence>
<sequence>MLRLILKDLYTQKKIVYFSPLLSLPYFLSMGKNISGSNFIAIVIYSLCIAFIAYFMAMYTNFNTGESEINQNRLILSLPVTRRSVINAKYIMISVWWLFSYTSHILIFILMNVVDTSMTFNQLLDMKVLLLSLCFTYLLMSIFYPLNYKFGFRVASPIGIAVFFLVTSGVGKILSSNKAKGMISIIIDQPIISFSIIAISVTLVSYVLTAHIFTNKDF</sequence>
<dbReference type="AlphaFoldDB" id="A0A0K6GLK2"/>
<keyword evidence="1" id="KW-0472">Membrane</keyword>
<feature type="transmembrane region" description="Helical" evidence="1">
    <location>
        <begin position="191"/>
        <end position="213"/>
    </location>
</feature>
<organism evidence="2 3">
    <name type="scientific">Anoxybacillus suryakundensis</name>
    <dbReference type="NCBI Taxonomy" id="1325335"/>
    <lineage>
        <taxon>Bacteria</taxon>
        <taxon>Bacillati</taxon>
        <taxon>Bacillota</taxon>
        <taxon>Bacilli</taxon>
        <taxon>Bacillales</taxon>
        <taxon>Anoxybacillaceae</taxon>
        <taxon>Anoxybacillus</taxon>
    </lineage>
</organism>
<reference evidence="3" key="1">
    <citation type="submission" date="2015-08" db="EMBL/GenBank/DDBJ databases">
        <authorList>
            <person name="Varghese N."/>
        </authorList>
    </citation>
    <scope>NUCLEOTIDE SEQUENCE [LARGE SCALE GENOMIC DNA]</scope>
    <source>
        <strain evidence="3">DSM 27374</strain>
    </source>
</reference>
<feature type="transmembrane region" description="Helical" evidence="1">
    <location>
        <begin position="150"/>
        <end position="170"/>
    </location>
</feature>
<evidence type="ECO:0000313" key="3">
    <source>
        <dbReference type="Proteomes" id="UP000182738"/>
    </source>
</evidence>
<dbReference type="OrthoDB" id="2440457at2"/>
<dbReference type="RefSeq" id="WP_055440726.1">
    <property type="nucleotide sequence ID" value="NZ_BAABDZ010000035.1"/>
</dbReference>
<gene>
    <name evidence="2" type="ORF">Ga0061060_104203</name>
</gene>
<dbReference type="InterPro" id="IPR025699">
    <property type="entry name" value="ABC2_memb-like"/>
</dbReference>
<accession>A0A0K6GLK2</accession>
<dbReference type="PANTHER" id="PTHR41309:SF2">
    <property type="entry name" value="MEMBRANE PROTEIN"/>
    <property type="match status" value="1"/>
</dbReference>
<keyword evidence="1" id="KW-0812">Transmembrane</keyword>
<keyword evidence="3" id="KW-1185">Reference proteome</keyword>
<name>A0A0K6GLK2_9BACL</name>
<feature type="transmembrane region" description="Helical" evidence="1">
    <location>
        <begin position="126"/>
        <end position="144"/>
    </location>
</feature>
<dbReference type="STRING" id="1325335.GCA_001418025_00912"/>
<proteinExistence type="predicted"/>
<evidence type="ECO:0000313" key="2">
    <source>
        <dbReference type="EMBL" id="CUA79604.1"/>
    </source>
</evidence>
<protein>
    <submittedName>
        <fullName evidence="2">ABC-2 family transporter protein</fullName>
    </submittedName>
</protein>
<feature type="transmembrane region" description="Helical" evidence="1">
    <location>
        <begin position="90"/>
        <end position="114"/>
    </location>
</feature>